<dbReference type="SUPFAM" id="SSF53706">
    <property type="entry name" value="Formate dehydrogenase/DMSO reductase, domains 1-3"/>
    <property type="match status" value="1"/>
</dbReference>
<dbReference type="GO" id="GO:0046872">
    <property type="term" value="F:metal ion binding"/>
    <property type="evidence" value="ECO:0007669"/>
    <property type="project" value="UniProtKB-KW"/>
</dbReference>
<evidence type="ECO:0000256" key="7">
    <source>
        <dbReference type="ARBA" id="ARBA00023014"/>
    </source>
</evidence>
<dbReference type="SMART" id="SM00926">
    <property type="entry name" value="Molybdop_Fe4S4"/>
    <property type="match status" value="1"/>
</dbReference>
<dbReference type="InterPro" id="IPR006655">
    <property type="entry name" value="Mopterin_OxRdtase_prok_CS"/>
</dbReference>
<dbReference type="Gene3D" id="3.30.2070.10">
    <property type="entry name" value="Formate dehydrogenase/DMSO reductase"/>
    <property type="match status" value="1"/>
</dbReference>
<dbReference type="GO" id="GO:0016491">
    <property type="term" value="F:oxidoreductase activity"/>
    <property type="evidence" value="ECO:0007669"/>
    <property type="project" value="UniProtKB-KW"/>
</dbReference>
<organism evidence="9 10">
    <name type="scientific">Acidimicrobiia bacterium BACL6 MAG-120924-bin43</name>
    <dbReference type="NCBI Taxonomy" id="1655583"/>
    <lineage>
        <taxon>Bacteria</taxon>
        <taxon>Bacillati</taxon>
        <taxon>Actinomycetota</taxon>
        <taxon>Acidimicrobiia</taxon>
        <taxon>acIV cluster</taxon>
    </lineage>
</organism>
<gene>
    <name evidence="9" type="ORF">ABR75_08710</name>
</gene>
<dbReference type="Proteomes" id="UP000051017">
    <property type="component" value="Unassembled WGS sequence"/>
</dbReference>
<dbReference type="PANTHER" id="PTHR43742:SF6">
    <property type="entry name" value="OXIDOREDUCTASE YYAE-RELATED"/>
    <property type="match status" value="1"/>
</dbReference>
<dbReference type="AlphaFoldDB" id="A0A0R2Q9J9"/>
<dbReference type="Gene3D" id="2.40.40.20">
    <property type="match status" value="1"/>
</dbReference>
<keyword evidence="4" id="KW-0479">Metal-binding</keyword>
<dbReference type="PROSITE" id="PS51669">
    <property type="entry name" value="4FE4S_MOW_BIS_MGD"/>
    <property type="match status" value="1"/>
</dbReference>
<evidence type="ECO:0000256" key="4">
    <source>
        <dbReference type="ARBA" id="ARBA00022723"/>
    </source>
</evidence>
<proteinExistence type="inferred from homology"/>
<dbReference type="Pfam" id="PF04879">
    <property type="entry name" value="Molybdop_Fe4S4"/>
    <property type="match status" value="1"/>
</dbReference>
<keyword evidence="6" id="KW-0408">Iron</keyword>
<dbReference type="Pfam" id="PF01568">
    <property type="entry name" value="Molydop_binding"/>
    <property type="match status" value="1"/>
</dbReference>
<dbReference type="SUPFAM" id="SSF50692">
    <property type="entry name" value="ADC-like"/>
    <property type="match status" value="1"/>
</dbReference>
<evidence type="ECO:0000256" key="1">
    <source>
        <dbReference type="ARBA" id="ARBA00001942"/>
    </source>
</evidence>
<dbReference type="PROSITE" id="PS00490">
    <property type="entry name" value="MOLYBDOPTERIN_PROK_2"/>
    <property type="match status" value="1"/>
</dbReference>
<evidence type="ECO:0000313" key="9">
    <source>
        <dbReference type="EMBL" id="KRO46885.1"/>
    </source>
</evidence>
<feature type="domain" description="4Fe-4S Mo/W bis-MGD-type" evidence="8">
    <location>
        <begin position="1"/>
        <end position="61"/>
    </location>
</feature>
<reference evidence="9 10" key="1">
    <citation type="submission" date="2015-10" db="EMBL/GenBank/DDBJ databases">
        <title>Metagenome-Assembled Genomes uncover a global brackish microbiome.</title>
        <authorList>
            <person name="Hugerth L.W."/>
            <person name="Larsson J."/>
            <person name="Alneberg J."/>
            <person name="Lindh M.V."/>
            <person name="Legrand C."/>
            <person name="Pinhassi J."/>
            <person name="Andersson A.F."/>
        </authorList>
    </citation>
    <scope>NUCLEOTIDE SEQUENCE [LARGE SCALE GENOMIC DNA]</scope>
    <source>
        <strain evidence="9">BACL6 MAG-120924-bin43</strain>
    </source>
</reference>
<evidence type="ECO:0000256" key="2">
    <source>
        <dbReference type="ARBA" id="ARBA00010312"/>
    </source>
</evidence>
<evidence type="ECO:0000313" key="10">
    <source>
        <dbReference type="Proteomes" id="UP000051017"/>
    </source>
</evidence>
<comment type="similarity">
    <text evidence="2">Belongs to the prokaryotic molybdopterin-containing oxidoreductase family.</text>
</comment>
<dbReference type="InterPro" id="IPR009010">
    <property type="entry name" value="Asp_de-COase-like_dom_sf"/>
</dbReference>
<accession>A0A0R2Q9J9</accession>
<sequence>MKVITACPLDCPDSCSLEVTVELGKIVDIDAAPVGEQANPLTAGWICKKVKHHAMRVYSKERIMTPLIRSGAKGSGQFRSATWDEAMSLVAGKISSAISEYGPDSVLPYLYNSSSARIDKKRLMPHLFERLGCPEIEHTICAGTSAAAWERVFGDMLSSDPMDLVHSKLIVVWGANPGASNTHLQPIIAQAKKDGAVVVVIDPRRISAADRADLHIALRPGTDVVFGYAVARWINEHNRVDINFVAQHVTGAEQFLLAANEWTLERASEICGVSVADIERFAELVTTIKPATLRVGLGMERNRNGGSAYLAAFGMWALTGNFGTLGSGIYGSTSGGFPNSVLAQWPQGVARPPQKKLNMNRVGRVLRGESGAWHVPAKVLVIQGANPAVTAVDQQGMLEGLANEDVFVVLHEQVMTDTAMLADVVLPATTHFEIHDVVGSYGAYVVQENRRVIEPVGESRSNGELAEALAVALGFSADEFDASRQAIETLVGESMCGTTPVRPEGGTIQFRDVFPSLNDQRMRIWEMESDKPGPQYEQLVDDAHPLTLLTPATSFTINSMFGDTLPPPAVLKLHPTDASMHGVVTGETVTMFNDRATISVEVEVDASMRPGVCAMPKGLWRRSITSGLTANAFVPDTFSDLADGACFNDARVQIKKLATK</sequence>
<dbReference type="Gene3D" id="3.40.228.10">
    <property type="entry name" value="Dimethylsulfoxide Reductase, domain 2"/>
    <property type="match status" value="1"/>
</dbReference>
<dbReference type="PANTHER" id="PTHR43742">
    <property type="entry name" value="TRIMETHYLAMINE-N-OXIDE REDUCTASE"/>
    <property type="match status" value="1"/>
</dbReference>
<keyword evidence="5" id="KW-0560">Oxidoreductase</keyword>
<dbReference type="InterPro" id="IPR006656">
    <property type="entry name" value="Mopterin_OxRdtase"/>
</dbReference>
<dbReference type="GO" id="GO:0043546">
    <property type="term" value="F:molybdopterin cofactor binding"/>
    <property type="evidence" value="ECO:0007669"/>
    <property type="project" value="InterPro"/>
</dbReference>
<dbReference type="Pfam" id="PF00384">
    <property type="entry name" value="Molybdopterin"/>
    <property type="match status" value="1"/>
</dbReference>
<dbReference type="InterPro" id="IPR006657">
    <property type="entry name" value="MoPterin_dinucl-bd_dom"/>
</dbReference>
<dbReference type="Gene3D" id="3.40.50.740">
    <property type="match status" value="1"/>
</dbReference>
<comment type="cofactor">
    <cofactor evidence="1">
        <name>Mo-bis(molybdopterin guanine dinucleotide)</name>
        <dbReference type="ChEBI" id="CHEBI:60539"/>
    </cofactor>
</comment>
<evidence type="ECO:0000259" key="8">
    <source>
        <dbReference type="PROSITE" id="PS51669"/>
    </source>
</evidence>
<evidence type="ECO:0000256" key="3">
    <source>
        <dbReference type="ARBA" id="ARBA00022505"/>
    </source>
</evidence>
<keyword evidence="3" id="KW-0500">Molybdenum</keyword>
<dbReference type="InterPro" id="IPR006963">
    <property type="entry name" value="Mopterin_OxRdtase_4Fe-4S_dom"/>
</dbReference>
<protein>
    <recommendedName>
        <fullName evidence="8">4Fe-4S Mo/W bis-MGD-type domain-containing protein</fullName>
    </recommendedName>
</protein>
<dbReference type="InterPro" id="IPR050612">
    <property type="entry name" value="Prok_Mopterin_Oxidored"/>
</dbReference>
<dbReference type="GO" id="GO:0051536">
    <property type="term" value="F:iron-sulfur cluster binding"/>
    <property type="evidence" value="ECO:0007669"/>
    <property type="project" value="UniProtKB-KW"/>
</dbReference>
<evidence type="ECO:0000256" key="5">
    <source>
        <dbReference type="ARBA" id="ARBA00023002"/>
    </source>
</evidence>
<keyword evidence="7" id="KW-0411">Iron-sulfur</keyword>
<comment type="caution">
    <text evidence="9">The sequence shown here is derived from an EMBL/GenBank/DDBJ whole genome shotgun (WGS) entry which is preliminary data.</text>
</comment>
<evidence type="ECO:0000256" key="6">
    <source>
        <dbReference type="ARBA" id="ARBA00023004"/>
    </source>
</evidence>
<dbReference type="Gene3D" id="2.20.25.90">
    <property type="entry name" value="ADC-like domains"/>
    <property type="match status" value="1"/>
</dbReference>
<name>A0A0R2Q9J9_9ACTN</name>
<dbReference type="EMBL" id="LIBJ01000222">
    <property type="protein sequence ID" value="KRO46885.1"/>
    <property type="molecule type" value="Genomic_DNA"/>
</dbReference>